<dbReference type="EMBL" id="SMJU01000005">
    <property type="protein sequence ID" value="TDB65988.1"/>
    <property type="molecule type" value="Genomic_DNA"/>
</dbReference>
<dbReference type="Proteomes" id="UP000295706">
    <property type="component" value="Unassembled WGS sequence"/>
</dbReference>
<keyword evidence="2" id="KW-1185">Reference proteome</keyword>
<protein>
    <submittedName>
        <fullName evidence="1">Uncharacterized protein</fullName>
    </submittedName>
</protein>
<reference evidence="1 2" key="1">
    <citation type="submission" date="2019-02" db="EMBL/GenBank/DDBJ databases">
        <title>Arundinibacter roseus gen. nov., sp. nov., a new member of the family Cytophagaceae.</title>
        <authorList>
            <person name="Szuroczki S."/>
            <person name="Khayer B."/>
            <person name="Sproer C."/>
            <person name="Toumi M."/>
            <person name="Szabo A."/>
            <person name="Felfoldi T."/>
            <person name="Schumann P."/>
            <person name="Toth E."/>
        </authorList>
    </citation>
    <scope>NUCLEOTIDE SEQUENCE [LARGE SCALE GENOMIC DNA]</scope>
    <source>
        <strain evidence="1 2">DMA-k-7a</strain>
    </source>
</reference>
<dbReference type="AlphaFoldDB" id="A0A4R4KDP3"/>
<proteinExistence type="predicted"/>
<dbReference type="OrthoDB" id="965885at2"/>
<evidence type="ECO:0000313" key="1">
    <source>
        <dbReference type="EMBL" id="TDB65988.1"/>
    </source>
</evidence>
<dbReference type="PROSITE" id="PS51257">
    <property type="entry name" value="PROKAR_LIPOPROTEIN"/>
    <property type="match status" value="1"/>
</dbReference>
<dbReference type="RefSeq" id="WP_132116906.1">
    <property type="nucleotide sequence ID" value="NZ_SMJU01000005.1"/>
</dbReference>
<comment type="caution">
    <text evidence="1">The sequence shown here is derived from an EMBL/GenBank/DDBJ whole genome shotgun (WGS) entry which is preliminary data.</text>
</comment>
<organism evidence="1 2">
    <name type="scientific">Arundinibacter roseus</name>
    <dbReference type="NCBI Taxonomy" id="2070510"/>
    <lineage>
        <taxon>Bacteria</taxon>
        <taxon>Pseudomonadati</taxon>
        <taxon>Bacteroidota</taxon>
        <taxon>Cytophagia</taxon>
        <taxon>Cytophagales</taxon>
        <taxon>Spirosomataceae</taxon>
        <taxon>Arundinibacter</taxon>
    </lineage>
</organism>
<sequence length="82" mass="8990">MKLRKIAAVVAGVALLSSCEYQKYNKAEQIDVRAGNEWVYGVSPDSSARQLANKYEDNPEVEKRVNAIRAKLFDGSTGAGEN</sequence>
<gene>
    <name evidence="1" type="ORF">EZE20_09505</name>
</gene>
<evidence type="ECO:0000313" key="2">
    <source>
        <dbReference type="Proteomes" id="UP000295706"/>
    </source>
</evidence>
<name>A0A4R4KDP3_9BACT</name>
<accession>A0A4R4KDP3</accession>